<evidence type="ECO:0000313" key="3">
    <source>
        <dbReference type="Proteomes" id="UP001054252"/>
    </source>
</evidence>
<gene>
    <name evidence="2" type="ORF">SLEP1_g26135</name>
</gene>
<reference evidence="2 3" key="1">
    <citation type="journal article" date="2021" name="Commun. Biol.">
        <title>The genome of Shorea leprosula (Dipterocarpaceae) highlights the ecological relevance of drought in aseasonal tropical rainforests.</title>
        <authorList>
            <person name="Ng K.K.S."/>
            <person name="Kobayashi M.J."/>
            <person name="Fawcett J.A."/>
            <person name="Hatakeyama M."/>
            <person name="Paape T."/>
            <person name="Ng C.H."/>
            <person name="Ang C.C."/>
            <person name="Tnah L.H."/>
            <person name="Lee C.T."/>
            <person name="Nishiyama T."/>
            <person name="Sese J."/>
            <person name="O'Brien M.J."/>
            <person name="Copetti D."/>
            <person name="Mohd Noor M.I."/>
            <person name="Ong R.C."/>
            <person name="Putra M."/>
            <person name="Sireger I.Z."/>
            <person name="Indrioko S."/>
            <person name="Kosugi Y."/>
            <person name="Izuno A."/>
            <person name="Isagi Y."/>
            <person name="Lee S.L."/>
            <person name="Shimizu K.K."/>
        </authorList>
    </citation>
    <scope>NUCLEOTIDE SEQUENCE [LARGE SCALE GENOMIC DNA]</scope>
    <source>
        <strain evidence="2">214</strain>
    </source>
</reference>
<evidence type="ECO:0000256" key="1">
    <source>
        <dbReference type="SAM" id="MobiDB-lite"/>
    </source>
</evidence>
<name>A0AAV5JVG0_9ROSI</name>
<accession>A0AAV5JVG0</accession>
<proteinExistence type="predicted"/>
<organism evidence="2 3">
    <name type="scientific">Rubroshorea leprosula</name>
    <dbReference type="NCBI Taxonomy" id="152421"/>
    <lineage>
        <taxon>Eukaryota</taxon>
        <taxon>Viridiplantae</taxon>
        <taxon>Streptophyta</taxon>
        <taxon>Embryophyta</taxon>
        <taxon>Tracheophyta</taxon>
        <taxon>Spermatophyta</taxon>
        <taxon>Magnoliopsida</taxon>
        <taxon>eudicotyledons</taxon>
        <taxon>Gunneridae</taxon>
        <taxon>Pentapetalae</taxon>
        <taxon>rosids</taxon>
        <taxon>malvids</taxon>
        <taxon>Malvales</taxon>
        <taxon>Dipterocarpaceae</taxon>
        <taxon>Rubroshorea</taxon>
    </lineage>
</organism>
<dbReference type="EMBL" id="BPVZ01000043">
    <property type="protein sequence ID" value="GKV15337.1"/>
    <property type="molecule type" value="Genomic_DNA"/>
</dbReference>
<comment type="caution">
    <text evidence="2">The sequence shown here is derived from an EMBL/GenBank/DDBJ whole genome shotgun (WGS) entry which is preliminary data.</text>
</comment>
<sequence length="78" mass="8531">MLGFPLDHPGSSQNPVQGSARNPTCRSEPSHFPASPPAKLRSRRICSASSPFCRRLLLVFLVVRPDAWEARGSDELDG</sequence>
<protein>
    <submittedName>
        <fullName evidence="2">Uncharacterized protein</fullName>
    </submittedName>
</protein>
<feature type="compositionally biased region" description="Polar residues" evidence="1">
    <location>
        <begin position="10"/>
        <end position="27"/>
    </location>
</feature>
<dbReference type="Proteomes" id="UP001054252">
    <property type="component" value="Unassembled WGS sequence"/>
</dbReference>
<keyword evidence="3" id="KW-1185">Reference proteome</keyword>
<evidence type="ECO:0000313" key="2">
    <source>
        <dbReference type="EMBL" id="GKV15337.1"/>
    </source>
</evidence>
<feature type="region of interest" description="Disordered" evidence="1">
    <location>
        <begin position="1"/>
        <end position="42"/>
    </location>
</feature>
<dbReference type="AlphaFoldDB" id="A0AAV5JVG0"/>